<proteinExistence type="predicted"/>
<accession>A0A067SFI1</accession>
<name>A0A067SFI1_GALM3</name>
<feature type="region of interest" description="Disordered" evidence="1">
    <location>
        <begin position="252"/>
        <end position="303"/>
    </location>
</feature>
<dbReference type="AlphaFoldDB" id="A0A067SFI1"/>
<evidence type="ECO:0000313" key="3">
    <source>
        <dbReference type="Proteomes" id="UP000027222"/>
    </source>
</evidence>
<dbReference type="HOGENOM" id="CLU_918446_0_0_1"/>
<organism evidence="2 3">
    <name type="scientific">Galerina marginata (strain CBS 339.88)</name>
    <dbReference type="NCBI Taxonomy" id="685588"/>
    <lineage>
        <taxon>Eukaryota</taxon>
        <taxon>Fungi</taxon>
        <taxon>Dikarya</taxon>
        <taxon>Basidiomycota</taxon>
        <taxon>Agaricomycotina</taxon>
        <taxon>Agaricomycetes</taxon>
        <taxon>Agaricomycetidae</taxon>
        <taxon>Agaricales</taxon>
        <taxon>Agaricineae</taxon>
        <taxon>Strophariaceae</taxon>
        <taxon>Galerina</taxon>
    </lineage>
</organism>
<dbReference type="Proteomes" id="UP000027222">
    <property type="component" value="Unassembled WGS sequence"/>
</dbReference>
<reference evidence="3" key="1">
    <citation type="journal article" date="2014" name="Proc. Natl. Acad. Sci. U.S.A.">
        <title>Extensive sampling of basidiomycete genomes demonstrates inadequacy of the white-rot/brown-rot paradigm for wood decay fungi.</title>
        <authorList>
            <person name="Riley R."/>
            <person name="Salamov A.A."/>
            <person name="Brown D.W."/>
            <person name="Nagy L.G."/>
            <person name="Floudas D."/>
            <person name="Held B.W."/>
            <person name="Levasseur A."/>
            <person name="Lombard V."/>
            <person name="Morin E."/>
            <person name="Otillar R."/>
            <person name="Lindquist E.A."/>
            <person name="Sun H."/>
            <person name="LaButti K.M."/>
            <person name="Schmutz J."/>
            <person name="Jabbour D."/>
            <person name="Luo H."/>
            <person name="Baker S.E."/>
            <person name="Pisabarro A.G."/>
            <person name="Walton J.D."/>
            <person name="Blanchette R.A."/>
            <person name="Henrissat B."/>
            <person name="Martin F."/>
            <person name="Cullen D."/>
            <person name="Hibbett D.S."/>
            <person name="Grigoriev I.V."/>
        </authorList>
    </citation>
    <scope>NUCLEOTIDE SEQUENCE [LARGE SCALE GENOMIC DNA]</scope>
    <source>
        <strain evidence="3">CBS 339.88</strain>
    </source>
</reference>
<evidence type="ECO:0000256" key="1">
    <source>
        <dbReference type="SAM" id="MobiDB-lite"/>
    </source>
</evidence>
<evidence type="ECO:0000313" key="2">
    <source>
        <dbReference type="EMBL" id="KDR65503.1"/>
    </source>
</evidence>
<sequence length="303" mass="33519">MSPGPGVNISPSDLDHFTPIIHVTLESGVRVVLSNEFCEPALAFFQPRRSAALAFSEQINITIPDLWPVMRSSGIAMLHWPSFGSQYLHDRCRCFKFSGGVDDIASSMIRPPSPTCHLVPSLRSCHSLFTLVLRDLPIPYSFAIPAHIVVMIRWHRLPSREAHVDYPNASTIDIQGTVLEPVWADRCASPLGGQDGQARRLSRIFLPSKNEDERIAELQETAVVSQFEPPPLAVHSIDDPLIPFLLVNREPCPPQQQHQATRTIRNRTSNSKSSSRLPPLPLPTSRRPQALAAARRAPGSSSS</sequence>
<keyword evidence="3" id="KW-1185">Reference proteome</keyword>
<gene>
    <name evidence="2" type="ORF">GALMADRAFT_148648</name>
</gene>
<protein>
    <submittedName>
        <fullName evidence="2">Uncharacterized protein</fullName>
    </submittedName>
</protein>
<dbReference type="EMBL" id="KL142444">
    <property type="protein sequence ID" value="KDR65503.1"/>
    <property type="molecule type" value="Genomic_DNA"/>
</dbReference>
<feature type="compositionally biased region" description="Low complexity" evidence="1">
    <location>
        <begin position="261"/>
        <end position="303"/>
    </location>
</feature>